<dbReference type="EMBL" id="VIEB01001038">
    <property type="protein sequence ID" value="TQD76317.1"/>
    <property type="molecule type" value="Genomic_DNA"/>
</dbReference>
<comment type="caution">
    <text evidence="1">The sequence shown here is derived from an EMBL/GenBank/DDBJ whole genome shotgun (WGS) entry which is preliminary data.</text>
</comment>
<accession>A0A540KQ56</accession>
<organism evidence="1 2">
    <name type="scientific">Malus baccata</name>
    <name type="common">Siberian crab apple</name>
    <name type="synonym">Pyrus baccata</name>
    <dbReference type="NCBI Taxonomy" id="106549"/>
    <lineage>
        <taxon>Eukaryota</taxon>
        <taxon>Viridiplantae</taxon>
        <taxon>Streptophyta</taxon>
        <taxon>Embryophyta</taxon>
        <taxon>Tracheophyta</taxon>
        <taxon>Spermatophyta</taxon>
        <taxon>Magnoliopsida</taxon>
        <taxon>eudicotyledons</taxon>
        <taxon>Gunneridae</taxon>
        <taxon>Pentapetalae</taxon>
        <taxon>rosids</taxon>
        <taxon>fabids</taxon>
        <taxon>Rosales</taxon>
        <taxon>Rosaceae</taxon>
        <taxon>Amygdaloideae</taxon>
        <taxon>Maleae</taxon>
        <taxon>Malus</taxon>
    </lineage>
</organism>
<reference evidence="1 2" key="1">
    <citation type="journal article" date="2019" name="G3 (Bethesda)">
        <title>Sequencing of a Wild Apple (Malus baccata) Genome Unravels the Differences Between Cultivated and Wild Apple Species Regarding Disease Resistance and Cold Tolerance.</title>
        <authorList>
            <person name="Chen X."/>
        </authorList>
    </citation>
    <scope>NUCLEOTIDE SEQUENCE [LARGE SCALE GENOMIC DNA]</scope>
    <source>
        <strain evidence="2">cv. Shandingzi</strain>
        <tissue evidence="1">Leaves</tissue>
    </source>
</reference>
<dbReference type="AlphaFoldDB" id="A0A540KQ56"/>
<sequence length="79" mass="8526">LKFIKSFEPIAQNNVVIEEIDGDEDDQCKLIEERPVVLSQCVTQTVEGSAEYPLSVVVDEVVGDDFVADEGVGDGVVGE</sequence>
<proteinExistence type="predicted"/>
<gene>
    <name evidence="1" type="ORF">C1H46_038148</name>
</gene>
<dbReference type="Proteomes" id="UP000315295">
    <property type="component" value="Unassembled WGS sequence"/>
</dbReference>
<evidence type="ECO:0000313" key="2">
    <source>
        <dbReference type="Proteomes" id="UP000315295"/>
    </source>
</evidence>
<feature type="non-terminal residue" evidence="1">
    <location>
        <position position="1"/>
    </location>
</feature>
<keyword evidence="2" id="KW-1185">Reference proteome</keyword>
<name>A0A540KQ56_MALBA</name>
<evidence type="ECO:0000313" key="1">
    <source>
        <dbReference type="EMBL" id="TQD76317.1"/>
    </source>
</evidence>
<protein>
    <submittedName>
        <fullName evidence="1">Uncharacterized protein</fullName>
    </submittedName>
</protein>